<dbReference type="Pfam" id="PF00075">
    <property type="entry name" value="RNase_H"/>
    <property type="match status" value="1"/>
</dbReference>
<dbReference type="PANTHER" id="PTHR10642:SF26">
    <property type="entry name" value="RIBONUCLEASE H1"/>
    <property type="match status" value="1"/>
</dbReference>
<protein>
    <recommendedName>
        <fullName evidence="3">ribonuclease H</fullName>
        <ecNumber evidence="3">3.1.26.4</ecNumber>
    </recommendedName>
</protein>
<dbReference type="AlphaFoldDB" id="A0ABD1Z4I8"/>
<dbReference type="Proteomes" id="UP001605036">
    <property type="component" value="Unassembled WGS sequence"/>
</dbReference>
<evidence type="ECO:0000313" key="10">
    <source>
        <dbReference type="Proteomes" id="UP001605036"/>
    </source>
</evidence>
<dbReference type="InterPro" id="IPR002156">
    <property type="entry name" value="RNaseH_domain"/>
</dbReference>
<sequence>MQKSQVVIAIDGACRGNGTPNATAAYGVFFGRNSRYNEWDLLPVNERQTSQNAEIYAAQQALERARAYLIDDLTTVNLITDSSYLTKSMTEYIYKWLRNGFRASGNGLRIVNADAVYHLNSTIEFFNNCDVEVLFWNVRREQNTDADRLANLAFSY</sequence>
<feature type="domain" description="RNase H type-1" evidence="8">
    <location>
        <begin position="2"/>
        <end position="155"/>
    </location>
</feature>
<evidence type="ECO:0000256" key="2">
    <source>
        <dbReference type="ARBA" id="ARBA00005300"/>
    </source>
</evidence>
<keyword evidence="10" id="KW-1185">Reference proteome</keyword>
<accession>A0ABD1Z4I8</accession>
<keyword evidence="4" id="KW-0540">Nuclease</keyword>
<evidence type="ECO:0000256" key="7">
    <source>
        <dbReference type="ARBA" id="ARBA00022801"/>
    </source>
</evidence>
<evidence type="ECO:0000256" key="5">
    <source>
        <dbReference type="ARBA" id="ARBA00022723"/>
    </source>
</evidence>
<evidence type="ECO:0000313" key="9">
    <source>
        <dbReference type="EMBL" id="KAL2642410.1"/>
    </source>
</evidence>
<dbReference type="EMBL" id="JBHFFA010000002">
    <property type="protein sequence ID" value="KAL2642410.1"/>
    <property type="molecule type" value="Genomic_DNA"/>
</dbReference>
<dbReference type="InterPro" id="IPR036397">
    <property type="entry name" value="RNaseH_sf"/>
</dbReference>
<gene>
    <name evidence="9" type="ORF">R1flu_009997</name>
</gene>
<dbReference type="Gene3D" id="3.30.420.10">
    <property type="entry name" value="Ribonuclease H-like superfamily/Ribonuclease H"/>
    <property type="match status" value="1"/>
</dbReference>
<evidence type="ECO:0000259" key="8">
    <source>
        <dbReference type="PROSITE" id="PS50879"/>
    </source>
</evidence>
<dbReference type="GO" id="GO:0046872">
    <property type="term" value="F:metal ion binding"/>
    <property type="evidence" value="ECO:0007669"/>
    <property type="project" value="UniProtKB-KW"/>
</dbReference>
<dbReference type="PANTHER" id="PTHR10642">
    <property type="entry name" value="RIBONUCLEASE H1"/>
    <property type="match status" value="1"/>
</dbReference>
<comment type="caution">
    <text evidence="9">The sequence shown here is derived from an EMBL/GenBank/DDBJ whole genome shotgun (WGS) entry which is preliminary data.</text>
</comment>
<reference evidence="9 10" key="1">
    <citation type="submission" date="2024-09" db="EMBL/GenBank/DDBJ databases">
        <title>Chromosome-scale assembly of Riccia fluitans.</title>
        <authorList>
            <person name="Paukszto L."/>
            <person name="Sawicki J."/>
            <person name="Karawczyk K."/>
            <person name="Piernik-Szablinska J."/>
            <person name="Szczecinska M."/>
            <person name="Mazdziarz M."/>
        </authorList>
    </citation>
    <scope>NUCLEOTIDE SEQUENCE [LARGE SCALE GENOMIC DNA]</scope>
    <source>
        <strain evidence="9">Rf_01</strain>
        <tissue evidence="9">Aerial parts of the thallus</tissue>
    </source>
</reference>
<dbReference type="InterPro" id="IPR012337">
    <property type="entry name" value="RNaseH-like_sf"/>
</dbReference>
<keyword evidence="6" id="KW-0255">Endonuclease</keyword>
<keyword evidence="7" id="KW-0378">Hydrolase</keyword>
<dbReference type="InterPro" id="IPR050092">
    <property type="entry name" value="RNase_H"/>
</dbReference>
<dbReference type="EC" id="3.1.26.4" evidence="3"/>
<evidence type="ECO:0000256" key="6">
    <source>
        <dbReference type="ARBA" id="ARBA00022759"/>
    </source>
</evidence>
<dbReference type="CDD" id="cd13934">
    <property type="entry name" value="RNase_H_Dikarya_like"/>
    <property type="match status" value="1"/>
</dbReference>
<dbReference type="PROSITE" id="PS50879">
    <property type="entry name" value="RNASE_H_1"/>
    <property type="match status" value="1"/>
</dbReference>
<keyword evidence="5" id="KW-0479">Metal-binding</keyword>
<name>A0ABD1Z4I8_9MARC</name>
<comment type="similarity">
    <text evidence="2">Belongs to the RNase H family.</text>
</comment>
<evidence type="ECO:0000256" key="1">
    <source>
        <dbReference type="ARBA" id="ARBA00000077"/>
    </source>
</evidence>
<evidence type="ECO:0000256" key="3">
    <source>
        <dbReference type="ARBA" id="ARBA00012180"/>
    </source>
</evidence>
<dbReference type="GO" id="GO:0004523">
    <property type="term" value="F:RNA-DNA hybrid ribonuclease activity"/>
    <property type="evidence" value="ECO:0007669"/>
    <property type="project" value="UniProtKB-EC"/>
</dbReference>
<evidence type="ECO:0000256" key="4">
    <source>
        <dbReference type="ARBA" id="ARBA00022722"/>
    </source>
</evidence>
<proteinExistence type="inferred from homology"/>
<dbReference type="SUPFAM" id="SSF53098">
    <property type="entry name" value="Ribonuclease H-like"/>
    <property type="match status" value="1"/>
</dbReference>
<organism evidence="9 10">
    <name type="scientific">Riccia fluitans</name>
    <dbReference type="NCBI Taxonomy" id="41844"/>
    <lineage>
        <taxon>Eukaryota</taxon>
        <taxon>Viridiplantae</taxon>
        <taxon>Streptophyta</taxon>
        <taxon>Embryophyta</taxon>
        <taxon>Marchantiophyta</taxon>
        <taxon>Marchantiopsida</taxon>
        <taxon>Marchantiidae</taxon>
        <taxon>Marchantiales</taxon>
        <taxon>Ricciaceae</taxon>
        <taxon>Riccia</taxon>
    </lineage>
</organism>
<comment type="catalytic activity">
    <reaction evidence="1">
        <text>Endonucleolytic cleavage to 5'-phosphomonoester.</text>
        <dbReference type="EC" id="3.1.26.4"/>
    </reaction>
</comment>